<sequence length="133" mass="15093">MGYKRVCMVCSHHEQYSTLAQYRLIVWKLSNNLFFFFYLALDPSNTDHSDIYMSVVIYSIDLSVGGTSTLRPAEILLSWVQASLSEEGLEIQGRLVLNQTILLTPNGSTRYKDSQRNYLCLSQSGFNLGILIT</sequence>
<dbReference type="EMBL" id="BLXT01000140">
    <property type="protein sequence ID" value="GFN74578.1"/>
    <property type="molecule type" value="Genomic_DNA"/>
</dbReference>
<keyword evidence="2" id="KW-1185">Reference proteome</keyword>
<dbReference type="Proteomes" id="UP000735302">
    <property type="component" value="Unassembled WGS sequence"/>
</dbReference>
<name>A0AAV3XUM2_9GAST</name>
<comment type="caution">
    <text evidence="1">The sequence shown here is derived from an EMBL/GenBank/DDBJ whole genome shotgun (WGS) entry which is preliminary data.</text>
</comment>
<reference evidence="1 2" key="1">
    <citation type="journal article" date="2021" name="Elife">
        <title>Chloroplast acquisition without the gene transfer in kleptoplastic sea slugs, Plakobranchus ocellatus.</title>
        <authorList>
            <person name="Maeda T."/>
            <person name="Takahashi S."/>
            <person name="Yoshida T."/>
            <person name="Shimamura S."/>
            <person name="Takaki Y."/>
            <person name="Nagai Y."/>
            <person name="Toyoda A."/>
            <person name="Suzuki Y."/>
            <person name="Arimoto A."/>
            <person name="Ishii H."/>
            <person name="Satoh N."/>
            <person name="Nishiyama T."/>
            <person name="Hasebe M."/>
            <person name="Maruyama T."/>
            <person name="Minagawa J."/>
            <person name="Obokata J."/>
            <person name="Shigenobu S."/>
        </authorList>
    </citation>
    <scope>NUCLEOTIDE SEQUENCE [LARGE SCALE GENOMIC DNA]</scope>
</reference>
<dbReference type="AlphaFoldDB" id="A0AAV3XUM2"/>
<evidence type="ECO:0000313" key="1">
    <source>
        <dbReference type="EMBL" id="GFN74578.1"/>
    </source>
</evidence>
<evidence type="ECO:0000313" key="2">
    <source>
        <dbReference type="Proteomes" id="UP000735302"/>
    </source>
</evidence>
<organism evidence="1 2">
    <name type="scientific">Plakobranchus ocellatus</name>
    <dbReference type="NCBI Taxonomy" id="259542"/>
    <lineage>
        <taxon>Eukaryota</taxon>
        <taxon>Metazoa</taxon>
        <taxon>Spiralia</taxon>
        <taxon>Lophotrochozoa</taxon>
        <taxon>Mollusca</taxon>
        <taxon>Gastropoda</taxon>
        <taxon>Heterobranchia</taxon>
        <taxon>Euthyneura</taxon>
        <taxon>Panpulmonata</taxon>
        <taxon>Sacoglossa</taxon>
        <taxon>Placobranchoidea</taxon>
        <taxon>Plakobranchidae</taxon>
        <taxon>Plakobranchus</taxon>
    </lineage>
</organism>
<gene>
    <name evidence="1" type="ORF">PoB_000108400</name>
</gene>
<proteinExistence type="predicted"/>
<accession>A0AAV3XUM2</accession>
<protein>
    <submittedName>
        <fullName evidence="1">Uncharacterized protein</fullName>
    </submittedName>
</protein>